<dbReference type="EMBL" id="BJUY01000026">
    <property type="protein sequence ID" value="GEK92023.1"/>
    <property type="molecule type" value="Genomic_DNA"/>
</dbReference>
<dbReference type="PANTHER" id="PTHR34477">
    <property type="entry name" value="UPF0213 PROTEIN YHBQ"/>
    <property type="match status" value="1"/>
</dbReference>
<dbReference type="InterPro" id="IPR035901">
    <property type="entry name" value="GIY-YIG_endonuc_sf"/>
</dbReference>
<dbReference type="Gene3D" id="3.40.1440.10">
    <property type="entry name" value="GIY-YIG endonuclease"/>
    <property type="match status" value="1"/>
</dbReference>
<dbReference type="InterPro" id="IPR000305">
    <property type="entry name" value="GIY-YIG_endonuc"/>
</dbReference>
<comment type="similarity">
    <text evidence="1">Belongs to the UPF0213 family.</text>
</comment>
<dbReference type="RefSeq" id="WP_246117012.1">
    <property type="nucleotide sequence ID" value="NZ_BJUY01000026.1"/>
</dbReference>
<dbReference type="SUPFAM" id="SSF82771">
    <property type="entry name" value="GIY-YIG endonuclease"/>
    <property type="match status" value="1"/>
</dbReference>
<keyword evidence="4" id="KW-1185">Reference proteome</keyword>
<dbReference type="CDD" id="cd10456">
    <property type="entry name" value="GIY-YIG_UPF0213"/>
    <property type="match status" value="1"/>
</dbReference>
<name>A0A511AXH9_9LACT</name>
<dbReference type="SMART" id="SM00465">
    <property type="entry name" value="GIYc"/>
    <property type="match status" value="1"/>
</dbReference>
<feature type="domain" description="GIY-YIG" evidence="2">
    <location>
        <begin position="8"/>
        <end position="85"/>
    </location>
</feature>
<accession>A0A511AXH9</accession>
<evidence type="ECO:0000313" key="3">
    <source>
        <dbReference type="EMBL" id="GEK92023.1"/>
    </source>
</evidence>
<gene>
    <name evidence="3" type="ORF">AKA01nite_16450</name>
</gene>
<organism evidence="3 4">
    <name type="scientific">Alkalibacterium kapii</name>
    <dbReference type="NCBI Taxonomy" id="426704"/>
    <lineage>
        <taxon>Bacteria</taxon>
        <taxon>Bacillati</taxon>
        <taxon>Bacillota</taxon>
        <taxon>Bacilli</taxon>
        <taxon>Lactobacillales</taxon>
        <taxon>Carnobacteriaceae</taxon>
        <taxon>Alkalibacterium</taxon>
    </lineage>
</organism>
<dbReference type="PROSITE" id="PS50164">
    <property type="entry name" value="GIY_YIG"/>
    <property type="match status" value="1"/>
</dbReference>
<dbReference type="InterPro" id="IPR050190">
    <property type="entry name" value="UPF0213_domain"/>
</dbReference>
<evidence type="ECO:0000256" key="1">
    <source>
        <dbReference type="ARBA" id="ARBA00007435"/>
    </source>
</evidence>
<evidence type="ECO:0000313" key="4">
    <source>
        <dbReference type="Proteomes" id="UP000321662"/>
    </source>
</evidence>
<reference evidence="3 4" key="1">
    <citation type="submission" date="2019-07" db="EMBL/GenBank/DDBJ databases">
        <title>Whole genome shotgun sequence of Alkalibacterium kapii NBRC 103247.</title>
        <authorList>
            <person name="Hosoyama A."/>
            <person name="Uohara A."/>
            <person name="Ohji S."/>
            <person name="Ichikawa N."/>
        </authorList>
    </citation>
    <scope>NUCLEOTIDE SEQUENCE [LARGE SCALE GENOMIC DNA]</scope>
    <source>
        <strain evidence="3 4">NBRC 103247</strain>
    </source>
</reference>
<evidence type="ECO:0000259" key="2">
    <source>
        <dbReference type="PROSITE" id="PS50164"/>
    </source>
</evidence>
<sequence>MAMSSEGKTSYFYVLHCRDGTLYAGYTTNLERRLKEHNTGIGAKYTRLKKRRPLRMIYAEAHPSRSAATKAEAAFKKRTRSQKNTFLIEQGIKIPFEKQKTCIIREEPIKDDQHAEKL</sequence>
<dbReference type="PANTHER" id="PTHR34477:SF1">
    <property type="entry name" value="UPF0213 PROTEIN YHBQ"/>
    <property type="match status" value="1"/>
</dbReference>
<dbReference type="Proteomes" id="UP000321662">
    <property type="component" value="Unassembled WGS sequence"/>
</dbReference>
<protein>
    <recommendedName>
        <fullName evidence="2">GIY-YIG domain-containing protein</fullName>
    </recommendedName>
</protein>
<dbReference type="Pfam" id="PF01541">
    <property type="entry name" value="GIY-YIG"/>
    <property type="match status" value="1"/>
</dbReference>
<comment type="caution">
    <text evidence="3">The sequence shown here is derived from an EMBL/GenBank/DDBJ whole genome shotgun (WGS) entry which is preliminary data.</text>
</comment>
<proteinExistence type="inferred from homology"/>
<dbReference type="AlphaFoldDB" id="A0A511AXH9"/>